<dbReference type="InterPro" id="IPR036291">
    <property type="entry name" value="NAD(P)-bd_dom_sf"/>
</dbReference>
<accession>A0A2N3LBF9</accession>
<name>A0A2N3LBF9_9PROT</name>
<dbReference type="Gene3D" id="3.90.25.10">
    <property type="entry name" value="UDP-galactose 4-epimerase, domain 1"/>
    <property type="match status" value="1"/>
</dbReference>
<dbReference type="RefSeq" id="WP_022731148.1">
    <property type="nucleotide sequence ID" value="NZ_NXGX01000001.1"/>
</dbReference>
<evidence type="ECO:0000259" key="1">
    <source>
        <dbReference type="Pfam" id="PF01370"/>
    </source>
</evidence>
<dbReference type="SUPFAM" id="SSF51735">
    <property type="entry name" value="NAD(P)-binding Rossmann-fold domains"/>
    <property type="match status" value="1"/>
</dbReference>
<dbReference type="PANTHER" id="PTHR43238">
    <property type="entry name" value="GDP-L-FUCOSE SYNTHASE"/>
    <property type="match status" value="1"/>
</dbReference>
<comment type="caution">
    <text evidence="2">The sequence shown here is derived from an EMBL/GenBank/DDBJ whole genome shotgun (WGS) entry which is preliminary data.</text>
</comment>
<sequence length="320" mass="35481">MSKIAVTGGAGLIGSYLVDQLVDAGEQVVVVDDFSKGKKENLSHVIGRCEVVEGDLEDEGFAEKALSGLDTVYHLASRAYGIGYSVANHLDMLEHNERITNNVLRAVRKNQIGKLLVTSSSCVHRDDTSDTVAELPLFDGEPEMVNWGYGWAKRFLEQKALMYARETGVKLTIVRPFNIYGERYNWVGSKSQAIPMLVKRVLDGNDPVVIWGSGNQRRNYLHARDCATLMRHFLEVGYTSGPVNIGLRETITMNGLVEAICRAAGVSPALEHDLTKPEGRFVKSSDETLLRSLLPDFEPSVSIQEGMALMVGWYRKTFIE</sequence>
<dbReference type="AlphaFoldDB" id="A0A2N3LBF9"/>
<dbReference type="PANTHER" id="PTHR43238:SF1">
    <property type="entry name" value="GDP-L-FUCOSE SYNTHASE"/>
    <property type="match status" value="1"/>
</dbReference>
<dbReference type="InterPro" id="IPR001509">
    <property type="entry name" value="Epimerase_deHydtase"/>
</dbReference>
<proteinExistence type="predicted"/>
<dbReference type="GO" id="GO:0050577">
    <property type="term" value="F:GDP-L-fucose synthase activity"/>
    <property type="evidence" value="ECO:0007669"/>
    <property type="project" value="TreeGrafter"/>
</dbReference>
<dbReference type="Pfam" id="PF01370">
    <property type="entry name" value="Epimerase"/>
    <property type="match status" value="1"/>
</dbReference>
<reference evidence="2 3" key="1">
    <citation type="submission" date="2017-09" db="EMBL/GenBank/DDBJ databases">
        <title>Biodiversity and function of Thalassospira species in the particle-attached aromatic-hydrocarbon-degrading consortia from the surface seawater of the China South Sea.</title>
        <authorList>
            <person name="Dong C."/>
            <person name="Lai Q."/>
            <person name="Shao Z."/>
        </authorList>
    </citation>
    <scope>NUCLEOTIDE SEQUENCE [LARGE SCALE GENOMIC DNA]</scope>
    <source>
        <strain evidence="2 3">139Z-12</strain>
    </source>
</reference>
<dbReference type="Gene3D" id="3.40.50.720">
    <property type="entry name" value="NAD(P)-binding Rossmann-like Domain"/>
    <property type="match status" value="1"/>
</dbReference>
<organism evidence="2 3">
    <name type="scientific">Thalassospira lohafexi</name>
    <dbReference type="NCBI Taxonomy" id="744227"/>
    <lineage>
        <taxon>Bacteria</taxon>
        <taxon>Pseudomonadati</taxon>
        <taxon>Pseudomonadota</taxon>
        <taxon>Alphaproteobacteria</taxon>
        <taxon>Rhodospirillales</taxon>
        <taxon>Thalassospiraceae</taxon>
        <taxon>Thalassospira</taxon>
    </lineage>
</organism>
<dbReference type="Proteomes" id="UP000233332">
    <property type="component" value="Unassembled WGS sequence"/>
</dbReference>
<protein>
    <recommendedName>
        <fullName evidence="1">NAD-dependent epimerase/dehydratase domain-containing protein</fullName>
    </recommendedName>
</protein>
<keyword evidence="3" id="KW-1185">Reference proteome</keyword>
<dbReference type="EMBL" id="NXGX01000001">
    <property type="protein sequence ID" value="PKR60060.1"/>
    <property type="molecule type" value="Genomic_DNA"/>
</dbReference>
<dbReference type="GeneID" id="98668227"/>
<evidence type="ECO:0000313" key="2">
    <source>
        <dbReference type="EMBL" id="PKR60060.1"/>
    </source>
</evidence>
<feature type="domain" description="NAD-dependent epimerase/dehydratase" evidence="1">
    <location>
        <begin position="4"/>
        <end position="246"/>
    </location>
</feature>
<gene>
    <name evidence="2" type="ORF">COO92_01420</name>
</gene>
<evidence type="ECO:0000313" key="3">
    <source>
        <dbReference type="Proteomes" id="UP000233332"/>
    </source>
</evidence>